<feature type="repeat" description="ANK" evidence="2">
    <location>
        <begin position="1110"/>
        <end position="1142"/>
    </location>
</feature>
<dbReference type="PROSITE" id="PS50088">
    <property type="entry name" value="ANK_REPEAT"/>
    <property type="match status" value="1"/>
</dbReference>
<gene>
    <name evidence="4" type="ORF">BS50DRAFT_576225</name>
</gene>
<evidence type="ECO:0000256" key="2">
    <source>
        <dbReference type="PROSITE-ProRule" id="PRU00023"/>
    </source>
</evidence>
<dbReference type="SUPFAM" id="SSF48403">
    <property type="entry name" value="Ankyrin repeat"/>
    <property type="match status" value="1"/>
</dbReference>
<name>A0A2T2NDS6_CORCC</name>
<dbReference type="PANTHER" id="PTHR10039">
    <property type="entry name" value="AMELOGENIN"/>
    <property type="match status" value="1"/>
</dbReference>
<evidence type="ECO:0000313" key="4">
    <source>
        <dbReference type="EMBL" id="PSN63591.1"/>
    </source>
</evidence>
<dbReference type="PANTHER" id="PTHR10039:SF15">
    <property type="entry name" value="NACHT DOMAIN-CONTAINING PROTEIN"/>
    <property type="match status" value="1"/>
</dbReference>
<organism evidence="4 5">
    <name type="scientific">Corynespora cassiicola Philippines</name>
    <dbReference type="NCBI Taxonomy" id="1448308"/>
    <lineage>
        <taxon>Eukaryota</taxon>
        <taxon>Fungi</taxon>
        <taxon>Dikarya</taxon>
        <taxon>Ascomycota</taxon>
        <taxon>Pezizomycotina</taxon>
        <taxon>Dothideomycetes</taxon>
        <taxon>Pleosporomycetidae</taxon>
        <taxon>Pleosporales</taxon>
        <taxon>Corynesporascaceae</taxon>
        <taxon>Corynespora</taxon>
    </lineage>
</organism>
<dbReference type="Pfam" id="PF24883">
    <property type="entry name" value="NPHP3_N"/>
    <property type="match status" value="1"/>
</dbReference>
<accession>A0A2T2NDS6</accession>
<dbReference type="Gene3D" id="3.40.50.300">
    <property type="entry name" value="P-loop containing nucleotide triphosphate hydrolases"/>
    <property type="match status" value="1"/>
</dbReference>
<dbReference type="Pfam" id="PF00023">
    <property type="entry name" value="Ank"/>
    <property type="match status" value="1"/>
</dbReference>
<dbReference type="InterPro" id="IPR002110">
    <property type="entry name" value="Ankyrin_rpt"/>
</dbReference>
<evidence type="ECO:0000259" key="3">
    <source>
        <dbReference type="PROSITE" id="PS50837"/>
    </source>
</evidence>
<dbReference type="OrthoDB" id="3944243at2759"/>
<sequence>MDPLSIAASIGGLATLAETVVSKGSRYIKTAKDRREDVKRLFVEAHVLCSILERLKKVLENEDPDGHQGFSVGGGHGIPNYVRECQGTLERISQIIREFEVSPVPEMSTRLVKDLKWPLSKGKTMDLVESLERHKSTAILALSTSDHASLRSILSTTADTDERVKEIQSGQERLLSILESDEAKGALPWFSPVNPQLKHQAFRGDRVQGTGRWVLDLPQYQTWLSKNDSKLFIYGIPGAGKTTLASTIIDTWLEERPRGFAYFYCRHDDEATHVSSNVIGSMIAQLATQSEGAYTEALAFYRKHNRKDQMRAPPVEEDFVKFLSTILHHFPQTTIVIDGIDECSPPSSKQKILRALVNTAHMSSSNLRLLVVARAEPDLENDLKSFESVSIAAMSSDLKLYVATHLSKIKTKSMQLREEIVTTLTNQANGMFQWTKCQLEYLSKLPNDRERRKALGSLPPDLPATYERILENIDIRYPEQTKIYIRRVLKWLILDSYGSFESTLLSHAVCTEADMENFDEEMIPDPEDVGRWLSGLVRCSGSGNHLSLSHFTVKEFLLSPPEKVSSRVARNYLVYHEDYNYIFEACIHYLSLHGVPETEFYRHAVAILPELLRHYDGHRPEPPSFKRFFAHHSKSLDRFMIALDRYARRGYATHMGPKDSLLHLSSLQLAAKFLLPQTCARLAEEIGGVNEEAILHLAILHWGLFNRMVERDQSSHALVFEVTGRFVSDSKAMAWRRVETVRILLDHGADINSTAHCITKEYACLYDSKDLSDYYLTPLGLAMAYNDSKLYKMLKDSGAISILRQSMENQPCSDKIRTLSNEKQTSEFCKMLIQNNICRKINTLDPEEQLSEFALQFANLLSIYDCKMSILQNSDKKSTSTGHCGVMEPSEALLSPLSSEIELASNMTNSLEYTLSNALVSGDLSLAKHMLKTMSKTWGPSATPFTILFILRYRAVQLLISNGYEPTGYEALACFKVNAEHARQSIGNLRQYSLDISRENLIQLFERFTHHQFPALDEMNHIFQQANEQDQRYLLQAQTADNIDLKEPILLFLSSRGHLSGEDSKKKLIMRTCFEAEGHDLTRCLEILLKEPISLNYRDEIKSKDQQTSWKMAPLHWATFRRDLSKVALLLQSGADPNFTDENGWAPLNIIAYRSHWDYDQLVVSKITEMLLAVGANPFAKTNSGLTPLECCLQMFGSEHLRYQSPGLGLPYLTILEKLIPAYNKASEPYPVDILGTTLLHYACSGASRSIVGTHKNMLDKMPGGMGQFSGNSGLSLRHAHPAITAVEILLQNPCCLDIINSASGVFGTPLQCAVYGICKSGEASALRLLDILVEAGADVNFFLDGDGFGPALMIAVRYYRADICKVLMKHGAKMDIKAGKYEDIFQLAVALGNKEVVAALKPAEDTS</sequence>
<reference evidence="4 5" key="1">
    <citation type="journal article" date="2018" name="Front. Microbiol.">
        <title>Genome-Wide Analysis of Corynespora cassiicola Leaf Fall Disease Putative Effectors.</title>
        <authorList>
            <person name="Lopez D."/>
            <person name="Ribeiro S."/>
            <person name="Label P."/>
            <person name="Fumanal B."/>
            <person name="Venisse J.S."/>
            <person name="Kohler A."/>
            <person name="de Oliveira R.R."/>
            <person name="Labutti K."/>
            <person name="Lipzen A."/>
            <person name="Lail K."/>
            <person name="Bauer D."/>
            <person name="Ohm R.A."/>
            <person name="Barry K.W."/>
            <person name="Spatafora J."/>
            <person name="Grigoriev I.V."/>
            <person name="Martin F.M."/>
            <person name="Pujade-Renaud V."/>
        </authorList>
    </citation>
    <scope>NUCLEOTIDE SEQUENCE [LARGE SCALE GENOMIC DNA]</scope>
    <source>
        <strain evidence="4 5">Philippines</strain>
    </source>
</reference>
<dbReference type="InterPro" id="IPR027417">
    <property type="entry name" value="P-loop_NTPase"/>
</dbReference>
<dbReference type="SMART" id="SM00248">
    <property type="entry name" value="ANK"/>
    <property type="match status" value="6"/>
</dbReference>
<protein>
    <submittedName>
        <fullName evidence="4">Ankyrin</fullName>
    </submittedName>
</protein>
<dbReference type="Proteomes" id="UP000240883">
    <property type="component" value="Unassembled WGS sequence"/>
</dbReference>
<dbReference type="Gene3D" id="1.25.40.20">
    <property type="entry name" value="Ankyrin repeat-containing domain"/>
    <property type="match status" value="3"/>
</dbReference>
<feature type="domain" description="NACHT" evidence="3">
    <location>
        <begin position="229"/>
        <end position="374"/>
    </location>
</feature>
<dbReference type="SUPFAM" id="SSF52540">
    <property type="entry name" value="P-loop containing nucleoside triphosphate hydrolases"/>
    <property type="match status" value="1"/>
</dbReference>
<dbReference type="EMBL" id="KZ678139">
    <property type="protein sequence ID" value="PSN63591.1"/>
    <property type="molecule type" value="Genomic_DNA"/>
</dbReference>
<evidence type="ECO:0000256" key="1">
    <source>
        <dbReference type="ARBA" id="ARBA00022737"/>
    </source>
</evidence>
<keyword evidence="2" id="KW-0040">ANK repeat</keyword>
<dbReference type="PROSITE" id="PS50837">
    <property type="entry name" value="NACHT"/>
    <property type="match status" value="1"/>
</dbReference>
<dbReference type="PROSITE" id="PS50297">
    <property type="entry name" value="ANK_REP_REGION"/>
    <property type="match status" value="1"/>
</dbReference>
<keyword evidence="1" id="KW-0677">Repeat</keyword>
<dbReference type="InterPro" id="IPR056884">
    <property type="entry name" value="NPHP3-like_N"/>
</dbReference>
<proteinExistence type="predicted"/>
<dbReference type="STRING" id="1448308.A0A2T2NDS6"/>
<dbReference type="InterPro" id="IPR007111">
    <property type="entry name" value="NACHT_NTPase"/>
</dbReference>
<keyword evidence="5" id="KW-1185">Reference proteome</keyword>
<evidence type="ECO:0000313" key="5">
    <source>
        <dbReference type="Proteomes" id="UP000240883"/>
    </source>
</evidence>
<dbReference type="InterPro" id="IPR036770">
    <property type="entry name" value="Ankyrin_rpt-contain_sf"/>
</dbReference>